<protein>
    <recommendedName>
        <fullName evidence="5">Tetratricopeptide repeat protein</fullName>
    </recommendedName>
</protein>
<dbReference type="Proteomes" id="UP001224644">
    <property type="component" value="Unassembled WGS sequence"/>
</dbReference>
<sequence>MRAALILALVAGGLAGAASAAPAAVERPDEVALRYYAAQKRTDRVEAEIERLRRRHPGWQPPADLWTAEPGGEDEGPLWDLLAAGRVAELRAALAERTRAEPRWTPSPALTRAVARRELRLAAVDLAKGARWIELARLADARRAELDPGEAELGWAVAEAWSRTGRRPEALEWLTRMMTAPALDPEACRVTLLRAMAFLPMGEVDRLAALLKPGEADPVRIDLIRGRISAVLHDETGQTVSADDLTAFQTYAEAATDANQPALVAWLAFKRRDFPVALAWFKRAIARGGDATVAHGLAHTLRELGLRRDAEDVAYAWREPLVNNTLLFIDLLEADLTREVPPVIEPERLRRYAQVTATTASGEGAQALAWYAYNNCQFETALGWFKRAVAWFPKEATVYGYALTLRRLHQQRAFVETVNRYDGLFPKVVDLLFQPPGDRPMACEQAPAKPILQPVSTVQTSGYLDLSAPNTANTTGRRARVPRPDEIGAPVAATPQVRRSEFPIPVLMENDLRVAPTGTPEVVDLRWPNRAIGRPATIARRVPGVGPMPYERFGFSLKPGWNGEEAASTPTAMEKPVPLGTLWSDQRTVPAGQASDIATTGSIRRPTSPQRNRTP</sequence>
<proteinExistence type="predicted"/>
<name>A0ABT8BGT4_9HYPH</name>
<gene>
    <name evidence="3" type="ORF">QWZ12_07240</name>
</gene>
<feature type="chain" id="PRO_5045565658" description="Tetratricopeptide repeat protein" evidence="2">
    <location>
        <begin position="21"/>
        <end position="615"/>
    </location>
</feature>
<evidence type="ECO:0000256" key="2">
    <source>
        <dbReference type="SAM" id="SignalP"/>
    </source>
</evidence>
<evidence type="ECO:0000256" key="1">
    <source>
        <dbReference type="SAM" id="MobiDB-lite"/>
    </source>
</evidence>
<keyword evidence="4" id="KW-1185">Reference proteome</keyword>
<keyword evidence="2" id="KW-0732">Signal</keyword>
<evidence type="ECO:0000313" key="4">
    <source>
        <dbReference type="Proteomes" id="UP001224644"/>
    </source>
</evidence>
<organism evidence="3 4">
    <name type="scientific">Methylobacterium adhaesivum</name>
    <dbReference type="NCBI Taxonomy" id="333297"/>
    <lineage>
        <taxon>Bacteria</taxon>
        <taxon>Pseudomonadati</taxon>
        <taxon>Pseudomonadota</taxon>
        <taxon>Alphaproteobacteria</taxon>
        <taxon>Hyphomicrobiales</taxon>
        <taxon>Methylobacteriaceae</taxon>
        <taxon>Methylobacterium</taxon>
    </lineage>
</organism>
<dbReference type="InterPro" id="IPR011990">
    <property type="entry name" value="TPR-like_helical_dom_sf"/>
</dbReference>
<feature type="region of interest" description="Disordered" evidence="1">
    <location>
        <begin position="561"/>
        <end position="615"/>
    </location>
</feature>
<dbReference type="EMBL" id="JAUFPX010000004">
    <property type="protein sequence ID" value="MDN3590409.1"/>
    <property type="molecule type" value="Genomic_DNA"/>
</dbReference>
<comment type="caution">
    <text evidence="3">The sequence shown here is derived from an EMBL/GenBank/DDBJ whole genome shotgun (WGS) entry which is preliminary data.</text>
</comment>
<evidence type="ECO:0008006" key="5">
    <source>
        <dbReference type="Google" id="ProtNLM"/>
    </source>
</evidence>
<feature type="signal peptide" evidence="2">
    <location>
        <begin position="1"/>
        <end position="20"/>
    </location>
</feature>
<dbReference type="RefSeq" id="WP_238227580.1">
    <property type="nucleotide sequence ID" value="NZ_BPQD01000030.1"/>
</dbReference>
<reference evidence="4" key="1">
    <citation type="journal article" date="2019" name="Int. J. Syst. Evol. Microbiol.">
        <title>The Global Catalogue of Microorganisms (GCM) 10K type strain sequencing project: providing services to taxonomists for standard genome sequencing and annotation.</title>
        <authorList>
            <consortium name="The Broad Institute Genomics Platform"/>
            <consortium name="The Broad Institute Genome Sequencing Center for Infectious Disease"/>
            <person name="Wu L."/>
            <person name="Ma J."/>
        </authorList>
    </citation>
    <scope>NUCLEOTIDE SEQUENCE [LARGE SCALE GENOMIC DNA]</scope>
    <source>
        <strain evidence="4">CECT 7069</strain>
    </source>
</reference>
<accession>A0ABT8BGT4</accession>
<dbReference type="SUPFAM" id="SSF48452">
    <property type="entry name" value="TPR-like"/>
    <property type="match status" value="1"/>
</dbReference>
<evidence type="ECO:0000313" key="3">
    <source>
        <dbReference type="EMBL" id="MDN3590409.1"/>
    </source>
</evidence>
<dbReference type="Gene3D" id="1.25.40.10">
    <property type="entry name" value="Tetratricopeptide repeat domain"/>
    <property type="match status" value="1"/>
</dbReference>
<feature type="compositionally biased region" description="Polar residues" evidence="1">
    <location>
        <begin position="596"/>
        <end position="615"/>
    </location>
</feature>